<dbReference type="Proteomes" id="UP001500713">
    <property type="component" value="Unassembled WGS sequence"/>
</dbReference>
<keyword evidence="10" id="KW-0626">Porin</keyword>
<keyword evidence="12" id="KW-0564">Palmitate</keyword>
<keyword evidence="4" id="KW-1134">Transmembrane beta strand</keyword>
<evidence type="ECO:0000259" key="17">
    <source>
        <dbReference type="Pfam" id="PF22461"/>
    </source>
</evidence>
<evidence type="ECO:0000256" key="3">
    <source>
        <dbReference type="ARBA" id="ARBA00022448"/>
    </source>
</evidence>
<evidence type="ECO:0000256" key="13">
    <source>
        <dbReference type="ARBA" id="ARBA00023237"/>
    </source>
</evidence>
<feature type="chain" id="PRO_5046214957" evidence="15">
    <location>
        <begin position="26"/>
        <end position="218"/>
    </location>
</feature>
<comment type="caution">
    <text evidence="18">The sequence shown here is derived from an EMBL/GenBank/DDBJ whole genome shotgun (WGS) entry which is preliminary data.</text>
</comment>
<evidence type="ECO:0000256" key="8">
    <source>
        <dbReference type="ARBA" id="ARBA00023047"/>
    </source>
</evidence>
<evidence type="ECO:0000256" key="2">
    <source>
        <dbReference type="ARBA" id="ARBA00009450"/>
    </source>
</evidence>
<evidence type="ECO:0000256" key="14">
    <source>
        <dbReference type="ARBA" id="ARBA00023288"/>
    </source>
</evidence>
<evidence type="ECO:0000259" key="16">
    <source>
        <dbReference type="Pfam" id="PF02563"/>
    </source>
</evidence>
<keyword evidence="3" id="KW-0813">Transport</keyword>
<reference evidence="18 19" key="1">
    <citation type="journal article" date="2019" name="Int. J. Syst. Evol. Microbiol.">
        <title>The Global Catalogue of Microorganisms (GCM) 10K type strain sequencing project: providing services to taxonomists for standard genome sequencing and annotation.</title>
        <authorList>
            <consortium name="The Broad Institute Genomics Platform"/>
            <consortium name="The Broad Institute Genome Sequencing Center for Infectious Disease"/>
            <person name="Wu L."/>
            <person name="Ma J."/>
        </authorList>
    </citation>
    <scope>NUCLEOTIDE SEQUENCE [LARGE SCALE GENOMIC DNA]</scope>
    <source>
        <strain evidence="18 19">JCM 14162</strain>
    </source>
</reference>
<accession>A0ABN1AUC0</accession>
<keyword evidence="11" id="KW-0472">Membrane</keyword>
<gene>
    <name evidence="18" type="ORF">GCM10009096_28200</name>
</gene>
<evidence type="ECO:0000256" key="11">
    <source>
        <dbReference type="ARBA" id="ARBA00023136"/>
    </source>
</evidence>
<keyword evidence="6" id="KW-0812">Transmembrane</keyword>
<evidence type="ECO:0000256" key="7">
    <source>
        <dbReference type="ARBA" id="ARBA00022729"/>
    </source>
</evidence>
<keyword evidence="5" id="KW-0762">Sugar transport</keyword>
<sequence length="218" mass="23485">MTAAFKKKKLPKYLMGAGLASLAVAGCSSTSSGPQLPPASFVSMQEGPGEEYVIGPLDELTIFVWRNPELGAKVQVRPDGRITTPLITDMPAVGKTPAMLAEDLKLQLSEYINEPIVSVIVNNFSGTFSQQIRVVGATEKPASIPYRANMTLLDAMIAVGGLSEFASGNKARLVRYNRGTGKQQEYALRIADLLDRGQTKANVMLRPGDVIIIPKSMF</sequence>
<keyword evidence="9" id="KW-0406">Ion transport</keyword>
<dbReference type="InterPro" id="IPR054765">
    <property type="entry name" value="SLBB_dom"/>
</dbReference>
<evidence type="ECO:0000313" key="18">
    <source>
        <dbReference type="EMBL" id="GAA0484027.1"/>
    </source>
</evidence>
<evidence type="ECO:0000256" key="15">
    <source>
        <dbReference type="SAM" id="SignalP"/>
    </source>
</evidence>
<evidence type="ECO:0000256" key="9">
    <source>
        <dbReference type="ARBA" id="ARBA00023065"/>
    </source>
</evidence>
<evidence type="ECO:0000256" key="5">
    <source>
        <dbReference type="ARBA" id="ARBA00022597"/>
    </source>
</evidence>
<dbReference type="RefSeq" id="WP_229956671.1">
    <property type="nucleotide sequence ID" value="NZ_BAAAEM010000003.1"/>
</dbReference>
<evidence type="ECO:0000256" key="12">
    <source>
        <dbReference type="ARBA" id="ARBA00023139"/>
    </source>
</evidence>
<dbReference type="InterPro" id="IPR003715">
    <property type="entry name" value="Poly_export_N"/>
</dbReference>
<keyword evidence="13" id="KW-0998">Cell outer membrane</keyword>
<dbReference type="NCBIfam" id="TIGR03027">
    <property type="entry name" value="pepcterm_export"/>
    <property type="match status" value="1"/>
</dbReference>
<dbReference type="Pfam" id="PF02563">
    <property type="entry name" value="Poly_export"/>
    <property type="match status" value="1"/>
</dbReference>
<dbReference type="Gene3D" id="3.10.560.10">
    <property type="entry name" value="Outer membrane lipoprotein wza domain like"/>
    <property type="match status" value="1"/>
</dbReference>
<evidence type="ECO:0000256" key="1">
    <source>
        <dbReference type="ARBA" id="ARBA00004571"/>
    </source>
</evidence>
<dbReference type="Pfam" id="PF22461">
    <property type="entry name" value="SLBB_2"/>
    <property type="match status" value="1"/>
</dbReference>
<evidence type="ECO:0000256" key="10">
    <source>
        <dbReference type="ARBA" id="ARBA00023114"/>
    </source>
</evidence>
<feature type="domain" description="SLBB" evidence="17">
    <location>
        <begin position="130"/>
        <end position="213"/>
    </location>
</feature>
<dbReference type="EMBL" id="BAAAEM010000003">
    <property type="protein sequence ID" value="GAA0484027.1"/>
    <property type="molecule type" value="Genomic_DNA"/>
</dbReference>
<feature type="domain" description="Polysaccharide export protein N-terminal" evidence="16">
    <location>
        <begin position="48"/>
        <end position="121"/>
    </location>
</feature>
<name>A0ABN1AUC0_9SPHN</name>
<protein>
    <submittedName>
        <fullName evidence="18">Polysaccharide export protein</fullName>
    </submittedName>
</protein>
<dbReference type="Gene3D" id="3.30.1950.10">
    <property type="entry name" value="wza like domain"/>
    <property type="match status" value="1"/>
</dbReference>
<keyword evidence="7 15" id="KW-0732">Signal</keyword>
<evidence type="ECO:0000256" key="6">
    <source>
        <dbReference type="ARBA" id="ARBA00022692"/>
    </source>
</evidence>
<comment type="similarity">
    <text evidence="2">Belongs to the BexD/CtrA/VexA family.</text>
</comment>
<feature type="signal peptide" evidence="15">
    <location>
        <begin position="1"/>
        <end position="25"/>
    </location>
</feature>
<evidence type="ECO:0000256" key="4">
    <source>
        <dbReference type="ARBA" id="ARBA00022452"/>
    </source>
</evidence>
<dbReference type="InterPro" id="IPR049712">
    <property type="entry name" value="Poly_export"/>
</dbReference>
<proteinExistence type="inferred from homology"/>
<keyword evidence="14" id="KW-0449">Lipoprotein</keyword>
<keyword evidence="8" id="KW-0625">Polysaccharide transport</keyword>
<dbReference type="PANTHER" id="PTHR33619">
    <property type="entry name" value="POLYSACCHARIDE EXPORT PROTEIN GFCE-RELATED"/>
    <property type="match status" value="1"/>
</dbReference>
<comment type="subcellular location">
    <subcellularLocation>
        <location evidence="1">Cell outer membrane</location>
        <topology evidence="1">Multi-pass membrane protein</topology>
    </subcellularLocation>
</comment>
<dbReference type="PANTHER" id="PTHR33619:SF3">
    <property type="entry name" value="POLYSACCHARIDE EXPORT PROTEIN GFCE-RELATED"/>
    <property type="match status" value="1"/>
</dbReference>
<dbReference type="InterPro" id="IPR017477">
    <property type="entry name" value="PEP-CTERM_polysacc_export"/>
</dbReference>
<dbReference type="PROSITE" id="PS51257">
    <property type="entry name" value="PROKAR_LIPOPROTEIN"/>
    <property type="match status" value="1"/>
</dbReference>
<evidence type="ECO:0000313" key="19">
    <source>
        <dbReference type="Proteomes" id="UP001500713"/>
    </source>
</evidence>
<organism evidence="18 19">
    <name type="scientific">Parasphingorhabdus litoris</name>
    <dbReference type="NCBI Taxonomy" id="394733"/>
    <lineage>
        <taxon>Bacteria</taxon>
        <taxon>Pseudomonadati</taxon>
        <taxon>Pseudomonadota</taxon>
        <taxon>Alphaproteobacteria</taxon>
        <taxon>Sphingomonadales</taxon>
        <taxon>Sphingomonadaceae</taxon>
        <taxon>Parasphingorhabdus</taxon>
    </lineage>
</organism>
<keyword evidence="19" id="KW-1185">Reference proteome</keyword>